<comment type="caution">
    <text evidence="1">The sequence shown here is derived from an EMBL/GenBank/DDBJ whole genome shotgun (WGS) entry which is preliminary data.</text>
</comment>
<name>A0A812F2F2_9ARCH</name>
<dbReference type="AlphaFoldDB" id="A0A812F2F2"/>
<protein>
    <submittedName>
        <fullName evidence="1">Uncharacterized protein</fullName>
    </submittedName>
</protein>
<evidence type="ECO:0000313" key="2">
    <source>
        <dbReference type="Proteomes" id="UP000655759"/>
    </source>
</evidence>
<dbReference type="Proteomes" id="UP000655759">
    <property type="component" value="Unassembled WGS sequence"/>
</dbReference>
<dbReference type="EMBL" id="CAJNAQ010000005">
    <property type="protein sequence ID" value="CAE6500837.1"/>
    <property type="molecule type" value="Genomic_DNA"/>
</dbReference>
<evidence type="ECO:0000313" key="1">
    <source>
        <dbReference type="EMBL" id="CAE6500837.1"/>
    </source>
</evidence>
<gene>
    <name evidence="1" type="ORF">NUZ5A_51074</name>
</gene>
<sequence>MNKQEFRRYSLLVNHGNHSVHRSQIMGTQQIRKLFQIVLPY</sequence>
<accession>A0A812F2F2</accession>
<organism evidence="1 2">
    <name type="scientific">Candidatus Nitrosotenuis uzonensis</name>
    <dbReference type="NCBI Taxonomy" id="1407055"/>
    <lineage>
        <taxon>Archaea</taxon>
        <taxon>Nitrososphaerota</taxon>
        <taxon>Candidatus Nitrosotenuis</taxon>
    </lineage>
</organism>
<proteinExistence type="predicted"/>
<reference evidence="1" key="1">
    <citation type="submission" date="2021-02" db="EMBL/GenBank/DDBJ databases">
        <authorList>
            <person name="Han P."/>
        </authorList>
    </citation>
    <scope>NUCLEOTIDE SEQUENCE</scope>
    <source>
        <strain evidence="1">Candidatus Nitrosotenuis uzonensis 5A</strain>
    </source>
</reference>